<dbReference type="Proteomes" id="UP000191897">
    <property type="component" value="Unassembled WGS sequence"/>
</dbReference>
<reference evidence="1 2" key="1">
    <citation type="submission" date="2016-01" db="EMBL/GenBank/DDBJ databases">
        <authorList>
            <person name="Oliw E.H."/>
        </authorList>
    </citation>
    <scope>NUCLEOTIDE SEQUENCE [LARGE SCALE GENOMIC DNA]</scope>
    <source>
        <strain evidence="1 2">Kerr 14</strain>
    </source>
</reference>
<proteinExistence type="predicted"/>
<accession>A0A1S7R6T7</accession>
<gene>
    <name evidence="1" type="ORF">AGR4C_Lc120057</name>
</gene>
<protein>
    <submittedName>
        <fullName evidence="1">Uncharacterized protein</fullName>
    </submittedName>
</protein>
<organism evidence="1 2">
    <name type="scientific">Agrobacterium tumefaciens str. Kerr 14</name>
    <dbReference type="NCBI Taxonomy" id="1183424"/>
    <lineage>
        <taxon>Bacteria</taxon>
        <taxon>Pseudomonadati</taxon>
        <taxon>Pseudomonadota</taxon>
        <taxon>Alphaproteobacteria</taxon>
        <taxon>Hyphomicrobiales</taxon>
        <taxon>Rhizobiaceae</taxon>
        <taxon>Rhizobium/Agrobacterium group</taxon>
        <taxon>Agrobacterium</taxon>
        <taxon>Agrobacterium tumefaciens complex</taxon>
    </lineage>
</organism>
<sequence>MVPAAVANRGMSPRKWVETTWPSISSGATVGMGHRSFVSVSDGATMSTPAAGMVLEHFRQKRNRFYVRTIREIKEIDRFVVEESTAYGTMILQDVHLPVPHSCSPGQARGCHRNPADARLRGERLLSAQGLGLAGSL</sequence>
<dbReference type="EMBL" id="FBWC01000022">
    <property type="protein sequence ID" value="CUX47924.1"/>
    <property type="molecule type" value="Genomic_DNA"/>
</dbReference>
<dbReference type="AlphaFoldDB" id="A0A1S7R6T7"/>
<name>A0A1S7R6T7_AGRTU</name>
<evidence type="ECO:0000313" key="1">
    <source>
        <dbReference type="EMBL" id="CUX47924.1"/>
    </source>
</evidence>
<evidence type="ECO:0000313" key="2">
    <source>
        <dbReference type="Proteomes" id="UP000191897"/>
    </source>
</evidence>